<evidence type="ECO:0000256" key="3">
    <source>
        <dbReference type="ARBA" id="ARBA00022691"/>
    </source>
</evidence>
<dbReference type="InterPro" id="IPR054520">
    <property type="entry name" value="M_Eco57I_C"/>
</dbReference>
<dbReference type="PANTHER" id="PTHR33841">
    <property type="entry name" value="DNA METHYLTRANSFERASE YEEA-RELATED"/>
    <property type="match status" value="1"/>
</dbReference>
<dbReference type="OrthoDB" id="32195at2"/>
<dbReference type="SUPFAM" id="SSF53335">
    <property type="entry name" value="S-adenosyl-L-methionine-dependent methyltransferases"/>
    <property type="match status" value="1"/>
</dbReference>
<dbReference type="GO" id="GO:0009007">
    <property type="term" value="F:site-specific DNA-methyltransferase (adenine-specific) activity"/>
    <property type="evidence" value="ECO:0007669"/>
    <property type="project" value="UniProtKB-EC"/>
</dbReference>
<evidence type="ECO:0000313" key="8">
    <source>
        <dbReference type="Proteomes" id="UP000233781"/>
    </source>
</evidence>
<dbReference type="GO" id="GO:0008170">
    <property type="term" value="F:N-methyltransferase activity"/>
    <property type="evidence" value="ECO:0007669"/>
    <property type="project" value="InterPro"/>
</dbReference>
<dbReference type="InterPro" id="IPR029063">
    <property type="entry name" value="SAM-dependent_MTases_sf"/>
</dbReference>
<dbReference type="AlphaFoldDB" id="A0A2N3YIN2"/>
<accession>A0A2N3YIN2</accession>
<dbReference type="Gene3D" id="3.40.50.150">
    <property type="entry name" value="Vaccinia Virus protein VP39"/>
    <property type="match status" value="1"/>
</dbReference>
<dbReference type="Pfam" id="PF02384">
    <property type="entry name" value="N6_Mtase"/>
    <property type="match status" value="1"/>
</dbReference>
<comment type="caution">
    <text evidence="7">The sequence shown here is derived from an EMBL/GenBank/DDBJ whole genome shotgun (WGS) entry which is preliminary data.</text>
</comment>
<dbReference type="EMBL" id="PJNE01000001">
    <property type="protein sequence ID" value="PKW26699.1"/>
    <property type="molecule type" value="Genomic_DNA"/>
</dbReference>
<keyword evidence="2" id="KW-0808">Transferase</keyword>
<evidence type="ECO:0000259" key="5">
    <source>
        <dbReference type="Pfam" id="PF02384"/>
    </source>
</evidence>
<dbReference type="InterPro" id="IPR003356">
    <property type="entry name" value="DNA_methylase_A-5"/>
</dbReference>
<evidence type="ECO:0000313" key="7">
    <source>
        <dbReference type="EMBL" id="PKW26699.1"/>
    </source>
</evidence>
<dbReference type="GO" id="GO:0003677">
    <property type="term" value="F:DNA binding"/>
    <property type="evidence" value="ECO:0007669"/>
    <property type="project" value="InterPro"/>
</dbReference>
<keyword evidence="8" id="KW-1185">Reference proteome</keyword>
<evidence type="ECO:0000256" key="4">
    <source>
        <dbReference type="ARBA" id="ARBA00022747"/>
    </source>
</evidence>
<dbReference type="PROSITE" id="PS00092">
    <property type="entry name" value="N6_MTASE"/>
    <property type="match status" value="1"/>
</dbReference>
<keyword evidence="1 7" id="KW-0489">Methyltransferase</keyword>
<keyword evidence="4" id="KW-0680">Restriction system</keyword>
<reference evidence="7 8" key="1">
    <citation type="submission" date="2017-12" db="EMBL/GenBank/DDBJ databases">
        <title>Sequencing the genomes of 1000 Actinobacteria strains.</title>
        <authorList>
            <person name="Klenk H.-P."/>
        </authorList>
    </citation>
    <scope>NUCLEOTIDE SEQUENCE [LARGE SCALE GENOMIC DNA]</scope>
    <source>
        <strain evidence="7 8">DSM 12806</strain>
    </source>
</reference>
<dbReference type="CDD" id="cd02440">
    <property type="entry name" value="AdoMet_MTases"/>
    <property type="match status" value="1"/>
</dbReference>
<keyword evidence="3" id="KW-0949">S-adenosyl-L-methionine</keyword>
<dbReference type="Pfam" id="PF22837">
    <property type="entry name" value="M_Eco57I_C"/>
    <property type="match status" value="1"/>
</dbReference>
<dbReference type="PRINTS" id="PR00507">
    <property type="entry name" value="N12N6MTFRASE"/>
</dbReference>
<dbReference type="GO" id="GO:0009307">
    <property type="term" value="P:DNA restriction-modification system"/>
    <property type="evidence" value="ECO:0007669"/>
    <property type="project" value="UniProtKB-KW"/>
</dbReference>
<feature type="domain" description="Type II methyltransferase M.Eco57I C-terminal" evidence="6">
    <location>
        <begin position="257"/>
        <end position="499"/>
    </location>
</feature>
<evidence type="ECO:0000259" key="6">
    <source>
        <dbReference type="Pfam" id="PF22837"/>
    </source>
</evidence>
<name>A0A2N3YIN2_9MICO</name>
<dbReference type="InterPro" id="IPR002052">
    <property type="entry name" value="DNA_methylase_N6_adenine_CS"/>
</dbReference>
<protein>
    <submittedName>
        <fullName evidence="7">N-6 DNA methylase</fullName>
    </submittedName>
</protein>
<evidence type="ECO:0000256" key="2">
    <source>
        <dbReference type="ARBA" id="ARBA00022679"/>
    </source>
</evidence>
<dbReference type="GO" id="GO:0032259">
    <property type="term" value="P:methylation"/>
    <property type="evidence" value="ECO:0007669"/>
    <property type="project" value="UniProtKB-KW"/>
</dbReference>
<sequence length="528" mass="57972">MTTALSERQVSIQRQMGAYYTPSSAAEYMADWVLRGDQDTILEPSFGDGAFLRALKIVAAKRELQQMHVRGVELDEPAVGAAVSGQLIHESEVVSGDFLAQPPHPVDAVIGNPPYVRLRHVDSAARSRALAVAHDRLPSGMEPSGSIWMPFVIHASNFLRIGGRLAFVLPYELTYVRYARPLWQFLGQNFSSLRVVRVFERVFPDILQDVVLLFADGHGGRSSTVEFETYEAVADLALHRPATVSTLDVERIVQGERDFVRALLAQELRDLLDRLAPITRPAAEVMKLRIGYVSGDKTFFHPSPETVKAYKLPRGVLRRAVTTTRSLRGRGLFTSHMPSYDTLFHPASKGGLSAAEADYVAEGARRGVANRYKCKVRDPWYLVPGVLTPDLILSVFSSTPLLMVNDAGCVASNSLLCGYLSKGSDPALIAASWYTSLTLLECELRVHSLGGGVMVMIPGEASEVRIAMASTSEHAVLIDQRLKSGDIRGAYELGDEAVLRGGLALSDREVELIRDGVDVLTRWRESAQ</sequence>
<dbReference type="PANTHER" id="PTHR33841:SF5">
    <property type="entry name" value="DNA METHYLASE (MODIFICATION METHYLASE) (METHYLTRANSFERASE)-RELATED"/>
    <property type="match status" value="1"/>
</dbReference>
<gene>
    <name evidence="7" type="ORF">ATL31_1516</name>
</gene>
<dbReference type="Proteomes" id="UP000233781">
    <property type="component" value="Unassembled WGS sequence"/>
</dbReference>
<dbReference type="RefSeq" id="WP_101395227.1">
    <property type="nucleotide sequence ID" value="NZ_PJNE01000001.1"/>
</dbReference>
<proteinExistence type="predicted"/>
<dbReference type="InterPro" id="IPR050953">
    <property type="entry name" value="N4_N6_ade-DNA_methylase"/>
</dbReference>
<evidence type="ECO:0000256" key="1">
    <source>
        <dbReference type="ARBA" id="ARBA00022603"/>
    </source>
</evidence>
<feature type="domain" description="DNA methylase adenine-specific" evidence="5">
    <location>
        <begin position="14"/>
        <end position="171"/>
    </location>
</feature>
<organism evidence="7 8">
    <name type="scientific">Phycicoccus duodecadis</name>
    <dbReference type="NCBI Taxonomy" id="173053"/>
    <lineage>
        <taxon>Bacteria</taxon>
        <taxon>Bacillati</taxon>
        <taxon>Actinomycetota</taxon>
        <taxon>Actinomycetes</taxon>
        <taxon>Micrococcales</taxon>
        <taxon>Intrasporangiaceae</taxon>
        <taxon>Phycicoccus</taxon>
    </lineage>
</organism>